<sequence length="85" mass="9672">MGLDEKKTKRKTKEFEYSLRQEGDFGKSLSPQYLASQRGKVLEQHQAPVLAGEQAIERPYLSAVRVRPVTTDLLVFETQMGYILA</sequence>
<dbReference type="Gramene" id="ERN02790">
    <property type="protein sequence ID" value="ERN02790"/>
    <property type="gene ID" value="AMTR_s00086p00093920"/>
</dbReference>
<dbReference type="HOGENOM" id="CLU_2515672_0_0_1"/>
<dbReference type="Proteomes" id="UP000017836">
    <property type="component" value="Unassembled WGS sequence"/>
</dbReference>
<accession>W1P738</accession>
<name>W1P738_AMBTC</name>
<keyword evidence="2" id="KW-1185">Reference proteome</keyword>
<evidence type="ECO:0000313" key="1">
    <source>
        <dbReference type="EMBL" id="ERN02790.1"/>
    </source>
</evidence>
<gene>
    <name evidence="1" type="ORF">AMTR_s00086p00093920</name>
</gene>
<proteinExistence type="predicted"/>
<dbReference type="EMBL" id="KI394485">
    <property type="protein sequence ID" value="ERN02790.1"/>
    <property type="molecule type" value="Genomic_DNA"/>
</dbReference>
<protein>
    <submittedName>
        <fullName evidence="1">Uncharacterized protein</fullName>
    </submittedName>
</protein>
<evidence type="ECO:0000313" key="2">
    <source>
        <dbReference type="Proteomes" id="UP000017836"/>
    </source>
</evidence>
<dbReference type="AlphaFoldDB" id="W1P738"/>
<reference evidence="2" key="1">
    <citation type="journal article" date="2013" name="Science">
        <title>The Amborella genome and the evolution of flowering plants.</title>
        <authorList>
            <consortium name="Amborella Genome Project"/>
        </authorList>
    </citation>
    <scope>NUCLEOTIDE SEQUENCE [LARGE SCALE GENOMIC DNA]</scope>
</reference>
<organism evidence="1 2">
    <name type="scientific">Amborella trichopoda</name>
    <dbReference type="NCBI Taxonomy" id="13333"/>
    <lineage>
        <taxon>Eukaryota</taxon>
        <taxon>Viridiplantae</taxon>
        <taxon>Streptophyta</taxon>
        <taxon>Embryophyta</taxon>
        <taxon>Tracheophyta</taxon>
        <taxon>Spermatophyta</taxon>
        <taxon>Magnoliopsida</taxon>
        <taxon>Amborellales</taxon>
        <taxon>Amborellaceae</taxon>
        <taxon>Amborella</taxon>
    </lineage>
</organism>